<evidence type="ECO:0000259" key="9">
    <source>
        <dbReference type="Pfam" id="PF07687"/>
    </source>
</evidence>
<feature type="domain" description="Peptidase M20 dimerisation" evidence="9">
    <location>
        <begin position="248"/>
        <end position="357"/>
    </location>
</feature>
<dbReference type="InterPro" id="IPR011650">
    <property type="entry name" value="Peptidase_M20_dimer"/>
</dbReference>
<keyword evidence="5 10" id="KW-0378">Hydrolase</keyword>
<comment type="cofactor">
    <cofactor evidence="1">
        <name>Zn(2+)</name>
        <dbReference type="ChEBI" id="CHEBI:29105"/>
    </cofactor>
</comment>
<dbReference type="GO" id="GO:0006508">
    <property type="term" value="P:proteolysis"/>
    <property type="evidence" value="ECO:0007669"/>
    <property type="project" value="UniProtKB-KW"/>
</dbReference>
<keyword evidence="7 10" id="KW-0224">Dipeptidase</keyword>
<dbReference type="RefSeq" id="WP_277272153.1">
    <property type="nucleotide sequence ID" value="NZ_DYXE01000061.1"/>
</dbReference>
<evidence type="ECO:0000256" key="4">
    <source>
        <dbReference type="ARBA" id="ARBA00022723"/>
    </source>
</evidence>
<dbReference type="InterPro" id="IPR010964">
    <property type="entry name" value="M20A_pepV-rel"/>
</dbReference>
<organism evidence="10 11">
    <name type="scientific">Merdimonas faecis</name>
    <dbReference type="NCBI Taxonomy" id="1653435"/>
    <lineage>
        <taxon>Bacteria</taxon>
        <taxon>Bacillati</taxon>
        <taxon>Bacillota</taxon>
        <taxon>Clostridia</taxon>
        <taxon>Lachnospirales</taxon>
        <taxon>Lachnospiraceae</taxon>
        <taxon>Merdimonas</taxon>
    </lineage>
</organism>
<evidence type="ECO:0000256" key="1">
    <source>
        <dbReference type="ARBA" id="ARBA00001947"/>
    </source>
</evidence>
<keyword evidence="8" id="KW-0482">Metalloprotease</keyword>
<dbReference type="Gene3D" id="3.40.630.10">
    <property type="entry name" value="Zn peptidases"/>
    <property type="match status" value="1"/>
</dbReference>
<dbReference type="NCBIfam" id="NF005591">
    <property type="entry name" value="PRK07318.1"/>
    <property type="match status" value="1"/>
</dbReference>
<dbReference type="PANTHER" id="PTHR43808:SF31">
    <property type="entry name" value="N-ACETYL-L-CITRULLINE DEACETYLASE"/>
    <property type="match status" value="1"/>
</dbReference>
<dbReference type="GO" id="GO:0008237">
    <property type="term" value="F:metallopeptidase activity"/>
    <property type="evidence" value="ECO:0007669"/>
    <property type="project" value="UniProtKB-KW"/>
</dbReference>
<evidence type="ECO:0000256" key="7">
    <source>
        <dbReference type="ARBA" id="ARBA00022997"/>
    </source>
</evidence>
<dbReference type="InterPro" id="IPR002933">
    <property type="entry name" value="Peptidase_M20"/>
</dbReference>
<name>A0A9D3AJQ6_9FIRM</name>
<keyword evidence="4" id="KW-0479">Metal-binding</keyword>
<reference evidence="10" key="1">
    <citation type="journal article" date="2021" name="PeerJ">
        <title>Extensive microbial diversity within the chicken gut microbiome revealed by metagenomics and culture.</title>
        <authorList>
            <person name="Gilroy R."/>
            <person name="Ravi A."/>
            <person name="Getino M."/>
            <person name="Pursley I."/>
            <person name="Horton D.L."/>
            <person name="Alikhan N.F."/>
            <person name="Baker D."/>
            <person name="Gharbi K."/>
            <person name="Hall N."/>
            <person name="Watson M."/>
            <person name="Adriaenssens E.M."/>
            <person name="Foster-Nyarko E."/>
            <person name="Jarju S."/>
            <person name="Secka A."/>
            <person name="Antonio M."/>
            <person name="Oren A."/>
            <person name="Chaudhuri R.R."/>
            <person name="La Ragione R."/>
            <person name="Hildebrand F."/>
            <person name="Pallen M.J."/>
        </authorList>
    </citation>
    <scope>NUCLEOTIDE SEQUENCE</scope>
    <source>
        <strain evidence="10">USAMLcec4-12693</strain>
    </source>
</reference>
<proteinExistence type="inferred from homology"/>
<dbReference type="Proteomes" id="UP000813420">
    <property type="component" value="Unassembled WGS sequence"/>
</dbReference>
<gene>
    <name evidence="10" type="primary">pepV</name>
    <name evidence="10" type="ORF">K8V39_07165</name>
</gene>
<dbReference type="SUPFAM" id="SSF53187">
    <property type="entry name" value="Zn-dependent exopeptidases"/>
    <property type="match status" value="1"/>
</dbReference>
<evidence type="ECO:0000256" key="3">
    <source>
        <dbReference type="ARBA" id="ARBA00022670"/>
    </source>
</evidence>
<evidence type="ECO:0000313" key="10">
    <source>
        <dbReference type="EMBL" id="HJH50026.1"/>
    </source>
</evidence>
<comment type="caution">
    <text evidence="10">The sequence shown here is derived from an EMBL/GenBank/DDBJ whole genome shotgun (WGS) entry which is preliminary data.</text>
</comment>
<dbReference type="InterPro" id="IPR050072">
    <property type="entry name" value="Peptidase_M20A"/>
</dbReference>
<dbReference type="GO" id="GO:0008270">
    <property type="term" value="F:zinc ion binding"/>
    <property type="evidence" value="ECO:0007669"/>
    <property type="project" value="InterPro"/>
</dbReference>
<dbReference type="GO" id="GO:0006526">
    <property type="term" value="P:L-arginine biosynthetic process"/>
    <property type="evidence" value="ECO:0007669"/>
    <property type="project" value="TreeGrafter"/>
</dbReference>
<evidence type="ECO:0000256" key="6">
    <source>
        <dbReference type="ARBA" id="ARBA00022833"/>
    </source>
</evidence>
<dbReference type="EMBL" id="DYXE01000061">
    <property type="protein sequence ID" value="HJH50026.1"/>
    <property type="molecule type" value="Genomic_DNA"/>
</dbReference>
<evidence type="ECO:0000313" key="11">
    <source>
        <dbReference type="Proteomes" id="UP000813420"/>
    </source>
</evidence>
<evidence type="ECO:0000256" key="2">
    <source>
        <dbReference type="ARBA" id="ARBA00006247"/>
    </source>
</evidence>
<keyword evidence="6" id="KW-0862">Zinc</keyword>
<dbReference type="InterPro" id="IPR001261">
    <property type="entry name" value="ArgE/DapE_CS"/>
</dbReference>
<dbReference type="Pfam" id="PF01546">
    <property type="entry name" value="Peptidase_M20"/>
    <property type="match status" value="1"/>
</dbReference>
<protein>
    <submittedName>
        <fullName evidence="10">Dipeptidase PepV</fullName>
        <ecNumber evidence="10">3.4.13.-</ecNumber>
    </submittedName>
</protein>
<accession>A0A9D3AJQ6</accession>
<keyword evidence="3" id="KW-0645">Protease</keyword>
<sequence>MNDTNLNRKIDEMKEEILDGIRRSVQIDSVAGEPEENAPYGSGPKKALDFALELGKSMGFRVGNVDNHAGYIEYGEGEEMVAVLGHMDVVPTGDDWKYPPFGGEIHDGMMYGRGVVDDKGPTIGAIYALKAIRDLNLPLDRRIRVIFGTNEERGSSCIQYYVEKGEEQPVMGITPDAEYPLIFFEKGMISVIGGCKNPEQGEIKVLEFQGGTVSNIVPLHCRLVLEGEHEIPDTKGVTVRHENGNTVIVSDGVSAHGSTPELGVNGIIILLDAVKDLKIGGDYQKVFDFLRTKIGRETNGESLGICYQDEETGETTVNLGVIEADAEKLYFNLDIRYPKNGDKDEIYQNVDRALQEAGLLLLDFGHTDMLYVPQDSELVQKLMKVYREGTGEADAKPKAIGGGTYAKMFKNMVAFGPVFPGDPDIVHQPNEAMEVEKLMKSIKLVAAAMAEMARK</sequence>
<dbReference type="InterPro" id="IPR036264">
    <property type="entry name" value="Bact_exopeptidase_dim_dom"/>
</dbReference>
<evidence type="ECO:0000256" key="8">
    <source>
        <dbReference type="ARBA" id="ARBA00023049"/>
    </source>
</evidence>
<dbReference type="GO" id="GO:0016805">
    <property type="term" value="F:dipeptidase activity"/>
    <property type="evidence" value="ECO:0007669"/>
    <property type="project" value="UniProtKB-KW"/>
</dbReference>
<dbReference type="SUPFAM" id="SSF55031">
    <property type="entry name" value="Bacterial exopeptidase dimerisation domain"/>
    <property type="match status" value="1"/>
</dbReference>
<dbReference type="PROSITE" id="PS00758">
    <property type="entry name" value="ARGE_DAPE_CPG2_1"/>
    <property type="match status" value="1"/>
</dbReference>
<reference evidence="10" key="2">
    <citation type="submission" date="2021-09" db="EMBL/GenBank/DDBJ databases">
        <authorList>
            <person name="Gilroy R."/>
        </authorList>
    </citation>
    <scope>NUCLEOTIDE SEQUENCE</scope>
    <source>
        <strain evidence="10">USAMLcec4-12693</strain>
    </source>
</reference>
<dbReference type="AlphaFoldDB" id="A0A9D3AJQ6"/>
<dbReference type="Gene3D" id="3.30.70.360">
    <property type="match status" value="2"/>
</dbReference>
<dbReference type="EC" id="3.4.13.-" evidence="10"/>
<comment type="similarity">
    <text evidence="2">Belongs to the peptidase M20A family.</text>
</comment>
<evidence type="ECO:0000256" key="5">
    <source>
        <dbReference type="ARBA" id="ARBA00022801"/>
    </source>
</evidence>
<dbReference type="NCBIfam" id="TIGR01887">
    <property type="entry name" value="dipeptidaselike"/>
    <property type="match status" value="1"/>
</dbReference>
<dbReference type="Pfam" id="PF07687">
    <property type="entry name" value="M20_dimer"/>
    <property type="match status" value="1"/>
</dbReference>
<dbReference type="PANTHER" id="PTHR43808">
    <property type="entry name" value="ACETYLORNITHINE DEACETYLASE"/>
    <property type="match status" value="1"/>
</dbReference>
<dbReference type="GO" id="GO:0008777">
    <property type="term" value="F:acetylornithine deacetylase activity"/>
    <property type="evidence" value="ECO:0007669"/>
    <property type="project" value="TreeGrafter"/>
</dbReference>